<dbReference type="Pfam" id="PF09084">
    <property type="entry name" value="NMT1"/>
    <property type="match status" value="1"/>
</dbReference>
<feature type="region of interest" description="Disordered" evidence="4">
    <location>
        <begin position="1"/>
        <end position="21"/>
    </location>
</feature>
<sequence length="364" mass="37823">MTHDHPTARPARHGLRPRPGGSRRLLAAASAAVIVPALLTGCGSGSATTTTSDGLTQITVGGGGSIFDTPLHVADAQGFFKKQGLKMKFVTLTASTGPSALQSGSVQFFDSSPTGFVTSLSKNLPQIAVSTDGLGNPLGLVVSKDFAKDHGLTAKTPAAQVAEALSGSTGGASSANTRAEAGIFLKKYGVDPDKKVKWVSLPSPAADKAAINSGQIDWFLTSEPIPLQIQDAGDGILVADPVKVPQWAAEQAGYGQLVVTQKSYAAEHPDIVKKFVTAVQQATAYMSSHLKDSNDKTVLKAAQKALKGVPDNVVEDSLKQVGWPADGSMDAAGWKKTMAFLDSLGTLPEGAKVTTDNWTDKYLP</sequence>
<name>A0ABP9I8T8_9ACTN</name>
<dbReference type="SUPFAM" id="SSF53850">
    <property type="entry name" value="Periplasmic binding protein-like II"/>
    <property type="match status" value="1"/>
</dbReference>
<protein>
    <recommendedName>
        <fullName evidence="5">SsuA/THI5-like domain-containing protein</fullName>
    </recommendedName>
</protein>
<evidence type="ECO:0000256" key="1">
    <source>
        <dbReference type="ARBA" id="ARBA00004418"/>
    </source>
</evidence>
<proteinExistence type="inferred from homology"/>
<dbReference type="RefSeq" id="WP_226027778.1">
    <property type="nucleotide sequence ID" value="NZ_BAABIV010000013.1"/>
</dbReference>
<dbReference type="PANTHER" id="PTHR30024:SF47">
    <property type="entry name" value="TAURINE-BINDING PERIPLASMIC PROTEIN"/>
    <property type="match status" value="1"/>
</dbReference>
<feature type="domain" description="SsuA/THI5-like" evidence="5">
    <location>
        <begin position="69"/>
        <end position="289"/>
    </location>
</feature>
<evidence type="ECO:0000259" key="5">
    <source>
        <dbReference type="Pfam" id="PF09084"/>
    </source>
</evidence>
<comment type="caution">
    <text evidence="6">The sequence shown here is derived from an EMBL/GenBank/DDBJ whole genome shotgun (WGS) entry which is preliminary data.</text>
</comment>
<keyword evidence="3" id="KW-0732">Signal</keyword>
<keyword evidence="7" id="KW-1185">Reference proteome</keyword>
<dbReference type="PANTHER" id="PTHR30024">
    <property type="entry name" value="ALIPHATIC SULFONATES-BINDING PROTEIN-RELATED"/>
    <property type="match status" value="1"/>
</dbReference>
<dbReference type="Gene3D" id="3.40.190.10">
    <property type="entry name" value="Periplasmic binding protein-like II"/>
    <property type="match status" value="2"/>
</dbReference>
<evidence type="ECO:0000256" key="4">
    <source>
        <dbReference type="SAM" id="MobiDB-lite"/>
    </source>
</evidence>
<evidence type="ECO:0000256" key="3">
    <source>
        <dbReference type="ARBA" id="ARBA00022729"/>
    </source>
</evidence>
<reference evidence="7" key="1">
    <citation type="journal article" date="2019" name="Int. J. Syst. Evol. Microbiol.">
        <title>The Global Catalogue of Microorganisms (GCM) 10K type strain sequencing project: providing services to taxonomists for standard genome sequencing and annotation.</title>
        <authorList>
            <consortium name="The Broad Institute Genomics Platform"/>
            <consortium name="The Broad Institute Genome Sequencing Center for Infectious Disease"/>
            <person name="Wu L."/>
            <person name="Ma J."/>
        </authorList>
    </citation>
    <scope>NUCLEOTIDE SEQUENCE [LARGE SCALE GENOMIC DNA]</scope>
    <source>
        <strain evidence="7">JCM 17657</strain>
    </source>
</reference>
<organism evidence="6 7">
    <name type="scientific">Streptomyces hyderabadensis</name>
    <dbReference type="NCBI Taxonomy" id="598549"/>
    <lineage>
        <taxon>Bacteria</taxon>
        <taxon>Bacillati</taxon>
        <taxon>Actinomycetota</taxon>
        <taxon>Actinomycetes</taxon>
        <taxon>Kitasatosporales</taxon>
        <taxon>Streptomycetaceae</taxon>
        <taxon>Streptomyces</taxon>
    </lineage>
</organism>
<dbReference type="InterPro" id="IPR015168">
    <property type="entry name" value="SsuA/THI5"/>
</dbReference>
<evidence type="ECO:0000256" key="2">
    <source>
        <dbReference type="ARBA" id="ARBA00010742"/>
    </source>
</evidence>
<gene>
    <name evidence="6" type="ORF">GCM10023257_33820</name>
</gene>
<comment type="similarity">
    <text evidence="2">Belongs to the bacterial solute-binding protein SsuA/TauA family.</text>
</comment>
<dbReference type="Proteomes" id="UP001500610">
    <property type="component" value="Unassembled WGS sequence"/>
</dbReference>
<comment type="subcellular location">
    <subcellularLocation>
        <location evidence="1">Periplasm</location>
    </subcellularLocation>
</comment>
<accession>A0ABP9I8T8</accession>
<evidence type="ECO:0000313" key="7">
    <source>
        <dbReference type="Proteomes" id="UP001500610"/>
    </source>
</evidence>
<evidence type="ECO:0000313" key="6">
    <source>
        <dbReference type="EMBL" id="GAA4990684.1"/>
    </source>
</evidence>
<dbReference type="EMBL" id="BAABIV010000013">
    <property type="protein sequence ID" value="GAA4990684.1"/>
    <property type="molecule type" value="Genomic_DNA"/>
</dbReference>